<comment type="caution">
    <text evidence="5">The sequence shown here is derived from an EMBL/GenBank/DDBJ whole genome shotgun (WGS) entry which is preliminary data.</text>
</comment>
<gene>
    <name evidence="5" type="ORF">ENN50_10025</name>
</gene>
<dbReference type="GO" id="GO:0005829">
    <property type="term" value="C:cytosol"/>
    <property type="evidence" value="ECO:0007669"/>
    <property type="project" value="TreeGrafter"/>
</dbReference>
<comment type="similarity">
    <text evidence="3">Belongs to the HAD-like hydrolase superfamily. CbbY/CbbZ/Gph/YieH family.</text>
</comment>
<evidence type="ECO:0000256" key="1">
    <source>
        <dbReference type="ARBA" id="ARBA00000830"/>
    </source>
</evidence>
<sequence>MEKKLVLFDIDGTLLKVSGMNRRTLIDALVSVYGTEGSAGTHNFAGRMDSVIIYEVLQNAGLSRSQITKSFEKVKQIYIDLFRQRAKAEDIELMTGIPSLLDALAARKDILLGLLTGNFEGSGRHKLLLPSINHHFSFGAFADDAWHRNDLPSIAIKRAQQCSGNRFLPEQVVIIGDTEHDIRCAKTINANCIAVATGTYTASSLEKHGADTVFENFSQTAEVIDRILSF</sequence>
<dbReference type="InterPro" id="IPR023214">
    <property type="entry name" value="HAD_sf"/>
</dbReference>
<evidence type="ECO:0000313" key="5">
    <source>
        <dbReference type="EMBL" id="HED31987.1"/>
    </source>
</evidence>
<dbReference type="InterPro" id="IPR050155">
    <property type="entry name" value="HAD-like_hydrolase_sf"/>
</dbReference>
<dbReference type="EC" id="3.1.3.18" evidence="4"/>
<dbReference type="GO" id="GO:0008967">
    <property type="term" value="F:phosphoglycolate phosphatase activity"/>
    <property type="evidence" value="ECO:0007669"/>
    <property type="project" value="UniProtKB-EC"/>
</dbReference>
<dbReference type="Pfam" id="PF13419">
    <property type="entry name" value="HAD_2"/>
    <property type="match status" value="1"/>
</dbReference>
<dbReference type="AlphaFoldDB" id="A0A831WPU6"/>
<evidence type="ECO:0000256" key="3">
    <source>
        <dbReference type="ARBA" id="ARBA00006171"/>
    </source>
</evidence>
<dbReference type="Gene3D" id="3.40.50.1000">
    <property type="entry name" value="HAD superfamily/HAD-like"/>
    <property type="match status" value="1"/>
</dbReference>
<dbReference type="InterPro" id="IPR041492">
    <property type="entry name" value="HAD_2"/>
</dbReference>
<evidence type="ECO:0000256" key="2">
    <source>
        <dbReference type="ARBA" id="ARBA00004818"/>
    </source>
</evidence>
<reference evidence="5" key="1">
    <citation type="journal article" date="2020" name="mSystems">
        <title>Genome- and Community-Level Interaction Insights into Carbon Utilization and Element Cycling Functions of Hydrothermarchaeota in Hydrothermal Sediment.</title>
        <authorList>
            <person name="Zhou Z."/>
            <person name="Liu Y."/>
            <person name="Xu W."/>
            <person name="Pan J."/>
            <person name="Luo Z.H."/>
            <person name="Li M."/>
        </authorList>
    </citation>
    <scope>NUCLEOTIDE SEQUENCE [LARGE SCALE GENOMIC DNA]</scope>
    <source>
        <strain evidence="5">SpSt-1181</strain>
    </source>
</reference>
<dbReference type="GO" id="GO:0006281">
    <property type="term" value="P:DNA repair"/>
    <property type="evidence" value="ECO:0007669"/>
    <property type="project" value="TreeGrafter"/>
</dbReference>
<dbReference type="Gene3D" id="1.10.150.240">
    <property type="entry name" value="Putative phosphatase, domain 2"/>
    <property type="match status" value="1"/>
</dbReference>
<dbReference type="SUPFAM" id="SSF56784">
    <property type="entry name" value="HAD-like"/>
    <property type="match status" value="1"/>
</dbReference>
<evidence type="ECO:0000256" key="4">
    <source>
        <dbReference type="ARBA" id="ARBA00013078"/>
    </source>
</evidence>
<proteinExistence type="inferred from homology"/>
<comment type="pathway">
    <text evidence="2">Organic acid metabolism; glycolate biosynthesis; glycolate from 2-phosphoglycolate: step 1/1.</text>
</comment>
<dbReference type="Proteomes" id="UP000886335">
    <property type="component" value="Unassembled WGS sequence"/>
</dbReference>
<dbReference type="CDD" id="cd07506">
    <property type="entry name" value="HAD_like"/>
    <property type="match status" value="1"/>
</dbReference>
<comment type="catalytic activity">
    <reaction evidence="1">
        <text>2-phosphoglycolate + H2O = glycolate + phosphate</text>
        <dbReference type="Rhea" id="RHEA:14369"/>
        <dbReference type="ChEBI" id="CHEBI:15377"/>
        <dbReference type="ChEBI" id="CHEBI:29805"/>
        <dbReference type="ChEBI" id="CHEBI:43474"/>
        <dbReference type="ChEBI" id="CHEBI:58033"/>
        <dbReference type="EC" id="3.1.3.18"/>
    </reaction>
</comment>
<accession>A0A831WPU6</accession>
<protein>
    <recommendedName>
        <fullName evidence="4">phosphoglycolate phosphatase</fullName>
        <ecNumber evidence="4">3.1.3.18</ecNumber>
    </recommendedName>
</protein>
<dbReference type="InterPro" id="IPR036412">
    <property type="entry name" value="HAD-like_sf"/>
</dbReference>
<dbReference type="PANTHER" id="PTHR43434">
    <property type="entry name" value="PHOSPHOGLYCOLATE PHOSPHATASE"/>
    <property type="match status" value="1"/>
</dbReference>
<organism evidence="5">
    <name type="scientific">Prosthecochloris aestuarii</name>
    <dbReference type="NCBI Taxonomy" id="1102"/>
    <lineage>
        <taxon>Bacteria</taxon>
        <taxon>Pseudomonadati</taxon>
        <taxon>Chlorobiota</taxon>
        <taxon>Chlorobiia</taxon>
        <taxon>Chlorobiales</taxon>
        <taxon>Chlorobiaceae</taxon>
        <taxon>Prosthecochloris</taxon>
    </lineage>
</organism>
<keyword evidence="5" id="KW-0378">Hydrolase</keyword>
<dbReference type="EMBL" id="DSBW01000226">
    <property type="protein sequence ID" value="HED31987.1"/>
    <property type="molecule type" value="Genomic_DNA"/>
</dbReference>
<dbReference type="InterPro" id="IPR023198">
    <property type="entry name" value="PGP-like_dom2"/>
</dbReference>
<name>A0A831WPU6_PROAE</name>
<dbReference type="PANTHER" id="PTHR43434:SF1">
    <property type="entry name" value="PHOSPHOGLYCOLATE PHOSPHATASE"/>
    <property type="match status" value="1"/>
</dbReference>